<reference evidence="3 4" key="1">
    <citation type="submission" date="2019-06" db="EMBL/GenBank/DDBJ databases">
        <authorList>
            <person name="Li M."/>
        </authorList>
    </citation>
    <scope>NUCLEOTIDE SEQUENCE [LARGE SCALE GENOMIC DNA]</scope>
    <source>
        <strain evidence="3 4">BGMRC6574</strain>
    </source>
</reference>
<evidence type="ECO:0000313" key="4">
    <source>
        <dbReference type="Proteomes" id="UP000320314"/>
    </source>
</evidence>
<comment type="caution">
    <text evidence="3">The sequence shown here is derived from an EMBL/GenBank/DDBJ whole genome shotgun (WGS) entry which is preliminary data.</text>
</comment>
<sequence>MRLIIACMLSVALVGPSAAAANITGLWKSERGVLARVAECGDAFCVTIVSGKFHGRTIGRFDGDNGSYEGRITDPNTDRHYAGSARVEGTSMIVRGCALKVFCKSQVWTKQ</sequence>
<organism evidence="3 4">
    <name type="scientific">Pararhizobium mangrovi</name>
    <dbReference type="NCBI Taxonomy" id="2590452"/>
    <lineage>
        <taxon>Bacteria</taxon>
        <taxon>Pseudomonadati</taxon>
        <taxon>Pseudomonadota</taxon>
        <taxon>Alphaproteobacteria</taxon>
        <taxon>Hyphomicrobiales</taxon>
        <taxon>Rhizobiaceae</taxon>
        <taxon>Rhizobium/Agrobacterium group</taxon>
        <taxon>Pararhizobium</taxon>
    </lineage>
</organism>
<name>A0A506UAF8_9HYPH</name>
<dbReference type="EMBL" id="VHLH01000008">
    <property type="protein sequence ID" value="TPW29945.1"/>
    <property type="molecule type" value="Genomic_DNA"/>
</dbReference>
<gene>
    <name evidence="3" type="ORF">FJU11_06680</name>
</gene>
<keyword evidence="1" id="KW-0732">Signal</keyword>
<feature type="chain" id="PRO_5021232042" evidence="1">
    <location>
        <begin position="21"/>
        <end position="111"/>
    </location>
</feature>
<evidence type="ECO:0000256" key="1">
    <source>
        <dbReference type="SAM" id="SignalP"/>
    </source>
</evidence>
<dbReference type="Proteomes" id="UP000320314">
    <property type="component" value="Unassembled WGS sequence"/>
</dbReference>
<dbReference type="Gene3D" id="2.40.128.520">
    <property type="match status" value="1"/>
</dbReference>
<feature type="signal peptide" evidence="1">
    <location>
        <begin position="1"/>
        <end position="20"/>
    </location>
</feature>
<proteinExistence type="predicted"/>
<evidence type="ECO:0000259" key="2">
    <source>
        <dbReference type="Pfam" id="PF09917"/>
    </source>
</evidence>
<protein>
    <submittedName>
        <fullName evidence="3">DUF2147 domain-containing protein</fullName>
    </submittedName>
</protein>
<dbReference type="AlphaFoldDB" id="A0A506UAF8"/>
<dbReference type="OrthoDB" id="9811671at2"/>
<evidence type="ECO:0000313" key="3">
    <source>
        <dbReference type="EMBL" id="TPW29945.1"/>
    </source>
</evidence>
<dbReference type="Pfam" id="PF09917">
    <property type="entry name" value="DUF2147"/>
    <property type="match status" value="1"/>
</dbReference>
<accession>A0A506UAF8</accession>
<dbReference type="InterPro" id="IPR019223">
    <property type="entry name" value="DUF2147"/>
</dbReference>
<dbReference type="RefSeq" id="WP_141166254.1">
    <property type="nucleotide sequence ID" value="NZ_VHLH01000008.1"/>
</dbReference>
<keyword evidence="4" id="KW-1185">Reference proteome</keyword>
<feature type="domain" description="DUF2147" evidence="2">
    <location>
        <begin position="64"/>
        <end position="110"/>
    </location>
</feature>